<dbReference type="RefSeq" id="XP_020914178.1">
    <property type="nucleotide sequence ID" value="XM_021058519.2"/>
</dbReference>
<evidence type="ECO:0000256" key="1">
    <source>
        <dbReference type="ARBA" id="ARBA00007867"/>
    </source>
</evidence>
<dbReference type="EnsemblMetazoa" id="XM_028663046.1">
    <property type="protein sequence ID" value="XP_028518847.1"/>
    <property type="gene ID" value="LOC110251781"/>
</dbReference>
<dbReference type="Proteomes" id="UP000887567">
    <property type="component" value="Unplaced"/>
</dbReference>
<proteinExistence type="inferred from homology"/>
<dbReference type="KEGG" id="epa:110251781"/>
<evidence type="ECO:0000313" key="6">
    <source>
        <dbReference type="Proteomes" id="UP000887567"/>
    </source>
</evidence>
<reference evidence="5" key="1">
    <citation type="submission" date="2022-11" db="UniProtKB">
        <authorList>
            <consortium name="EnsemblMetazoa"/>
        </authorList>
    </citation>
    <scope>IDENTIFICATION</scope>
</reference>
<dbReference type="OrthoDB" id="5953636at2759"/>
<keyword evidence="6" id="KW-1185">Reference proteome</keyword>
<dbReference type="InterPro" id="IPR037163">
    <property type="entry name" value="Spermidine_synt_N_sf"/>
</dbReference>
<dbReference type="PANTHER" id="PTHR46315:SF1">
    <property type="entry name" value="SPERMINE SYNTHASE"/>
    <property type="match status" value="1"/>
</dbReference>
<protein>
    <recommendedName>
        <fullName evidence="4">PABS domain-containing protein</fullName>
    </recommendedName>
</protein>
<dbReference type="Gene3D" id="3.40.50.150">
    <property type="entry name" value="Vaccinia Virus protein VP39"/>
    <property type="match status" value="1"/>
</dbReference>
<dbReference type="Pfam" id="PF01564">
    <property type="entry name" value="Spermine_synth"/>
    <property type="match status" value="1"/>
</dbReference>
<name>A0A913Y483_EXADI</name>
<dbReference type="InterPro" id="IPR015576">
    <property type="entry name" value="Spermine_synthase_animal"/>
</dbReference>
<feature type="domain" description="PABS" evidence="4">
    <location>
        <begin position="126"/>
        <end position="367"/>
    </location>
</feature>
<dbReference type="GeneID" id="110251781"/>
<dbReference type="RefSeq" id="XP_028518847.1">
    <property type="nucleotide sequence ID" value="XM_028663046.1"/>
</dbReference>
<dbReference type="InterPro" id="IPR030374">
    <property type="entry name" value="PABS"/>
</dbReference>
<evidence type="ECO:0000256" key="3">
    <source>
        <dbReference type="PROSITE-ProRule" id="PRU00354"/>
    </source>
</evidence>
<feature type="active site" description="Proton acceptor" evidence="3">
    <location>
        <position position="280"/>
    </location>
</feature>
<dbReference type="FunFam" id="3.40.50.150:FF:000197">
    <property type="entry name" value="spermine synthase isoform X2"/>
    <property type="match status" value="1"/>
</dbReference>
<dbReference type="InterPro" id="IPR035246">
    <property type="entry name" value="Spermidine_synt_N"/>
</dbReference>
<dbReference type="PANTHER" id="PTHR46315">
    <property type="entry name" value="SPERMINE SYNTHASE"/>
    <property type="match status" value="1"/>
</dbReference>
<dbReference type="EnsemblMetazoa" id="XM_021058520.2">
    <property type="protein sequence ID" value="XP_020914179.1"/>
    <property type="gene ID" value="LOC110251781"/>
</dbReference>
<dbReference type="PROSITE" id="PS51006">
    <property type="entry name" value="PABS_2"/>
    <property type="match status" value="1"/>
</dbReference>
<dbReference type="EnsemblMetazoa" id="XM_021058519.2">
    <property type="protein sequence ID" value="XP_020914178.1"/>
    <property type="gene ID" value="LOC110251781"/>
</dbReference>
<dbReference type="Gene3D" id="2.30.140.10">
    <property type="entry name" value="Spermidine synthase, tetramerisation domain"/>
    <property type="match status" value="1"/>
</dbReference>
<evidence type="ECO:0000259" key="4">
    <source>
        <dbReference type="PROSITE" id="PS51006"/>
    </source>
</evidence>
<organism evidence="5 6">
    <name type="scientific">Exaiptasia diaphana</name>
    <name type="common">Tropical sea anemone</name>
    <name type="synonym">Aiptasia pulchella</name>
    <dbReference type="NCBI Taxonomy" id="2652724"/>
    <lineage>
        <taxon>Eukaryota</taxon>
        <taxon>Metazoa</taxon>
        <taxon>Cnidaria</taxon>
        <taxon>Anthozoa</taxon>
        <taxon>Hexacorallia</taxon>
        <taxon>Actiniaria</taxon>
        <taxon>Aiptasiidae</taxon>
        <taxon>Exaiptasia</taxon>
    </lineage>
</organism>
<dbReference type="InterPro" id="IPR029063">
    <property type="entry name" value="SAM-dependent_MTases_sf"/>
</dbReference>
<evidence type="ECO:0000313" key="5">
    <source>
        <dbReference type="EnsemblMetazoa" id="XP_020914179.1"/>
    </source>
</evidence>
<dbReference type="SUPFAM" id="SSF53335">
    <property type="entry name" value="S-adenosyl-L-methionine-dependent methyltransferases"/>
    <property type="match status" value="1"/>
</dbReference>
<dbReference type="RefSeq" id="XP_020914179.1">
    <property type="nucleotide sequence ID" value="XM_021058520.2"/>
</dbReference>
<dbReference type="GO" id="GO:0016768">
    <property type="term" value="F:spermine synthase activity"/>
    <property type="evidence" value="ECO:0007669"/>
    <property type="project" value="InterPro"/>
</dbReference>
<dbReference type="GO" id="GO:0006597">
    <property type="term" value="P:spermine biosynthetic process"/>
    <property type="evidence" value="ECO:0007669"/>
    <property type="project" value="InterPro"/>
</dbReference>
<comment type="similarity">
    <text evidence="1">Belongs to the spermidine/spermine synthase family.</text>
</comment>
<dbReference type="AlphaFoldDB" id="A0A913Y483"/>
<accession>A0A913Y483</accession>
<dbReference type="OMA" id="DYENTNT"/>
<evidence type="ECO:0000256" key="2">
    <source>
        <dbReference type="ARBA" id="ARBA00022679"/>
    </source>
</evidence>
<sequence length="368" mass="41785">MVIKQLLADFQLPETRNSCITDADGIVNTLTELLKLHVGVTGPTFSTNSKGFGRMLIYEDGDKRQCTVRMFPDGMVTIDIIFNMDNQNDEQVTQIFLNLKQGLRKNTSLVSPDVIPPIARGCDIKKYYDTSDGRMKEYDFDKVIYHGSSEYQDILIVHSPQFGNMLFLDDEEMLADSDIAYTRAILGNGRENFKDKTLLILGGGDGGILHEVLKEDPKFVTMVEIDQLVIDVARKHLRNICGDTMDSLNGRNYEIIVQDCFVELRKYIKEGKVFDYILNDLTDLPIGAEGCTESRWGFIKDVLDLSLQALDKKGKYFAQGTNGANNHLAHERYEKILSSSSCSVDFSKELVFVPSFLELWTFYEVWKK</sequence>
<keyword evidence="2 3" id="KW-0808">Transferase</keyword>
<dbReference type="Pfam" id="PF17284">
    <property type="entry name" value="Spermine_synt_N"/>
    <property type="match status" value="1"/>
</dbReference>
<keyword evidence="3" id="KW-0620">Polyamine biosynthesis</keyword>